<evidence type="ECO:0000256" key="12">
    <source>
        <dbReference type="ARBA" id="ARBA00023209"/>
    </source>
</evidence>
<keyword evidence="8" id="KW-0256">Endoplasmic reticulum</keyword>
<reference evidence="21" key="3">
    <citation type="submission" date="2022-06" db="UniProtKB">
        <authorList>
            <consortium name="EnsemblMetazoa"/>
        </authorList>
    </citation>
    <scope>IDENTIFICATION</scope>
</reference>
<keyword evidence="11 19" id="KW-0472">Membrane</keyword>
<keyword evidence="5" id="KW-0444">Lipid biosynthesis</keyword>
<dbReference type="EC" id="2.3.1.23" evidence="16"/>
<evidence type="ECO:0000256" key="7">
    <source>
        <dbReference type="ARBA" id="ARBA00022692"/>
    </source>
</evidence>
<feature type="transmembrane region" description="Helical" evidence="19">
    <location>
        <begin position="121"/>
        <end position="138"/>
    </location>
</feature>
<comment type="subcellular location">
    <subcellularLocation>
        <location evidence="2">Endoplasmic reticulum</location>
    </subcellularLocation>
    <subcellularLocation>
        <location evidence="1">Membrane</location>
        <topology evidence="1">Multi-pass membrane protein</topology>
    </subcellularLocation>
</comment>
<evidence type="ECO:0000256" key="17">
    <source>
        <dbReference type="ARBA" id="ARBA00038923"/>
    </source>
</evidence>
<dbReference type="GO" id="GO:0071617">
    <property type="term" value="F:lysophospholipid acyltransferase activity"/>
    <property type="evidence" value="ECO:0007669"/>
    <property type="project" value="TreeGrafter"/>
</dbReference>
<dbReference type="PANTHER" id="PTHR13906">
    <property type="entry name" value="PORCUPINE"/>
    <property type="match status" value="1"/>
</dbReference>
<dbReference type="AlphaFoldDB" id="A0A834VB26"/>
<evidence type="ECO:0000256" key="9">
    <source>
        <dbReference type="ARBA" id="ARBA00022989"/>
    </source>
</evidence>
<dbReference type="GO" id="GO:0030258">
    <property type="term" value="P:lipid modification"/>
    <property type="evidence" value="ECO:0007669"/>
    <property type="project" value="TreeGrafter"/>
</dbReference>
<feature type="transmembrane region" description="Helical" evidence="19">
    <location>
        <begin position="91"/>
        <end position="109"/>
    </location>
</feature>
<organism evidence="20">
    <name type="scientific">Sarcoptes scabiei</name>
    <name type="common">Itch mite</name>
    <name type="synonym">Acarus scabiei</name>
    <dbReference type="NCBI Taxonomy" id="52283"/>
    <lineage>
        <taxon>Eukaryota</taxon>
        <taxon>Metazoa</taxon>
        <taxon>Ecdysozoa</taxon>
        <taxon>Arthropoda</taxon>
        <taxon>Chelicerata</taxon>
        <taxon>Arachnida</taxon>
        <taxon>Acari</taxon>
        <taxon>Acariformes</taxon>
        <taxon>Sarcoptiformes</taxon>
        <taxon>Astigmata</taxon>
        <taxon>Psoroptidia</taxon>
        <taxon>Sarcoptoidea</taxon>
        <taxon>Sarcoptidae</taxon>
        <taxon>Sarcoptinae</taxon>
        <taxon>Sarcoptes</taxon>
    </lineage>
</organism>
<protein>
    <recommendedName>
        <fullName evidence="18">Lysophospholipid acyltransferase 5</fullName>
        <ecNumber evidence="16">2.3.1.23</ecNumber>
        <ecNumber evidence="17">2.3.1.n6</ecNumber>
    </recommendedName>
</protein>
<dbReference type="InterPro" id="IPR004299">
    <property type="entry name" value="MBOAT_fam"/>
</dbReference>
<keyword evidence="9 19" id="KW-1133">Transmembrane helix</keyword>
<evidence type="ECO:0000313" key="21">
    <source>
        <dbReference type="EnsemblMetazoa" id="KAF7490141.1"/>
    </source>
</evidence>
<dbReference type="OrthoDB" id="5974730at2759"/>
<evidence type="ECO:0000256" key="11">
    <source>
        <dbReference type="ARBA" id="ARBA00023136"/>
    </source>
</evidence>
<feature type="transmembrane region" description="Helical" evidence="19">
    <location>
        <begin position="204"/>
        <end position="222"/>
    </location>
</feature>
<evidence type="ECO:0000313" key="20">
    <source>
        <dbReference type="EMBL" id="KAF7490141.1"/>
    </source>
</evidence>
<proteinExistence type="inferred from homology"/>
<dbReference type="GO" id="GO:0016020">
    <property type="term" value="C:membrane"/>
    <property type="evidence" value="ECO:0007669"/>
    <property type="project" value="UniProtKB-SubCell"/>
</dbReference>
<dbReference type="EnsemblMetazoa" id="SSS_2126s_mrna">
    <property type="protein sequence ID" value="KAF7490141.1"/>
    <property type="gene ID" value="SSS_2126"/>
</dbReference>
<evidence type="ECO:0000256" key="4">
    <source>
        <dbReference type="ARBA" id="ARBA00010323"/>
    </source>
</evidence>
<evidence type="ECO:0000256" key="10">
    <source>
        <dbReference type="ARBA" id="ARBA00023098"/>
    </source>
</evidence>
<comment type="pathway">
    <text evidence="3">Lipid metabolism; phospholipid metabolism.</text>
</comment>
<name>A0A834VB26_SARSC</name>
<feature type="transmembrane region" description="Helical" evidence="19">
    <location>
        <begin position="266"/>
        <end position="292"/>
    </location>
</feature>
<accession>A0A834VB26</accession>
<evidence type="ECO:0000256" key="1">
    <source>
        <dbReference type="ARBA" id="ARBA00004141"/>
    </source>
</evidence>
<feature type="transmembrane region" description="Helical" evidence="19">
    <location>
        <begin position="49"/>
        <end position="70"/>
    </location>
</feature>
<dbReference type="EMBL" id="WVUK01000062">
    <property type="protein sequence ID" value="KAF7490141.1"/>
    <property type="molecule type" value="Genomic_DNA"/>
</dbReference>
<evidence type="ECO:0000313" key="22">
    <source>
        <dbReference type="Proteomes" id="UP000070412"/>
    </source>
</evidence>
<dbReference type="Pfam" id="PF03062">
    <property type="entry name" value="MBOAT"/>
    <property type="match status" value="1"/>
</dbReference>
<evidence type="ECO:0000256" key="2">
    <source>
        <dbReference type="ARBA" id="ARBA00004240"/>
    </source>
</evidence>
<keyword evidence="14 20" id="KW-0012">Acyltransferase</keyword>
<comment type="similarity">
    <text evidence="4">Belongs to the membrane-bound acyltransferase family.</text>
</comment>
<keyword evidence="13" id="KW-1208">Phospholipid metabolism</keyword>
<keyword evidence="22" id="KW-1185">Reference proteome</keyword>
<dbReference type="InterPro" id="IPR049941">
    <property type="entry name" value="LPLAT_7/PORCN-like"/>
</dbReference>
<evidence type="ECO:0000256" key="16">
    <source>
        <dbReference type="ARBA" id="ARBA00026120"/>
    </source>
</evidence>
<evidence type="ECO:0000256" key="8">
    <source>
        <dbReference type="ARBA" id="ARBA00022824"/>
    </source>
</evidence>
<dbReference type="GO" id="GO:0005783">
    <property type="term" value="C:endoplasmic reticulum"/>
    <property type="evidence" value="ECO:0007669"/>
    <property type="project" value="UniProtKB-SubCell"/>
</dbReference>
<evidence type="ECO:0000256" key="13">
    <source>
        <dbReference type="ARBA" id="ARBA00023264"/>
    </source>
</evidence>
<evidence type="ECO:0000256" key="5">
    <source>
        <dbReference type="ARBA" id="ARBA00022516"/>
    </source>
</evidence>
<reference evidence="20" key="2">
    <citation type="submission" date="2020-01" db="EMBL/GenBank/DDBJ databases">
        <authorList>
            <person name="Korhonen P.K.K."/>
            <person name="Guangxu M.G."/>
            <person name="Wang T.W."/>
            <person name="Stroehlein A.J.S."/>
            <person name="Young N.D."/>
            <person name="Ang C.-S.A."/>
            <person name="Fernando D.W.F."/>
            <person name="Lu H.L."/>
            <person name="Taylor S.T."/>
            <person name="Ehtesham M.E.M."/>
            <person name="Najaraj S.H.N."/>
            <person name="Harsha G.H.G."/>
            <person name="Madugundu A.M."/>
            <person name="Renuse S.R."/>
            <person name="Holt D.H."/>
            <person name="Pandey A.P."/>
            <person name="Papenfuss A.P."/>
            <person name="Gasser R.B.G."/>
            <person name="Fischer K.F."/>
        </authorList>
    </citation>
    <scope>NUCLEOTIDE SEQUENCE</scope>
    <source>
        <strain evidence="20">SSS_KF_BRIS2020</strain>
    </source>
</reference>
<dbReference type="Proteomes" id="UP000070412">
    <property type="component" value="Unassembled WGS sequence"/>
</dbReference>
<keyword evidence="12" id="KW-0594">Phospholipid biosynthesis</keyword>
<feature type="transmembrane region" description="Helical" evidence="19">
    <location>
        <begin position="298"/>
        <end position="320"/>
    </location>
</feature>
<evidence type="ECO:0000256" key="19">
    <source>
        <dbReference type="SAM" id="Phobius"/>
    </source>
</evidence>
<evidence type="ECO:0000256" key="15">
    <source>
        <dbReference type="ARBA" id="ARBA00025707"/>
    </source>
</evidence>
<evidence type="ECO:0000256" key="3">
    <source>
        <dbReference type="ARBA" id="ARBA00005074"/>
    </source>
</evidence>
<keyword evidence="10" id="KW-0443">Lipid metabolism</keyword>
<dbReference type="EC" id="2.3.1.n6" evidence="17"/>
<keyword evidence="6 20" id="KW-0808">Transferase</keyword>
<sequence length="339" mass="39909">MDMPQCILTLRLIALSFDLNDKPKSKSFVAKDFGHIDSSLRHLPNFIDFLSFCYFPGAFFVGPLFPYISYEKFLKSNKFDSNKIRISLHRIFGSFLITAIYLIGSKFWPVDYLLSDEFKQSSLFFKLTSIAIVSKIYMYKYILSWLIAESACMVSGLAHNDFGVYLNVNYIQFETARSFTAIIKSYNITTNNFAFRFIYRRLKFLGNIYLSQLITLAFLSIWHGFESGYHMAFSIEFLILYFEKNLTRIIEQKNLWKNFSFRYSDWILCVAGKLYTFYFIGYGFLPFMLLYYELWMPIFKSIYFIVHLLLGLYILCSLVFSSQIFSSKKISYVNNAEKS</sequence>
<dbReference type="GO" id="GO:0047184">
    <property type="term" value="F:1-acylglycerophosphocholine O-acyltransferase activity"/>
    <property type="evidence" value="ECO:0007669"/>
    <property type="project" value="UniProtKB-EC"/>
</dbReference>
<evidence type="ECO:0000256" key="6">
    <source>
        <dbReference type="ARBA" id="ARBA00022679"/>
    </source>
</evidence>
<keyword evidence="7 19" id="KW-0812">Transmembrane</keyword>
<dbReference type="PANTHER" id="PTHR13906:SF14">
    <property type="entry name" value="LYSOPHOSPHOLIPID ACYLTRANSFERASE 5"/>
    <property type="match status" value="1"/>
</dbReference>
<dbReference type="GO" id="GO:0006656">
    <property type="term" value="P:phosphatidylcholine biosynthetic process"/>
    <property type="evidence" value="ECO:0007669"/>
    <property type="project" value="TreeGrafter"/>
</dbReference>
<evidence type="ECO:0000256" key="18">
    <source>
        <dbReference type="ARBA" id="ARBA00039721"/>
    </source>
</evidence>
<comment type="pathway">
    <text evidence="15">Phospholipid metabolism.</text>
</comment>
<reference evidence="22" key="1">
    <citation type="journal article" date="2020" name="PLoS Negl. Trop. Dis.">
        <title>High-quality nuclear genome for Sarcoptes scabiei-A critical resource for a neglected parasite.</title>
        <authorList>
            <person name="Korhonen P.K."/>
            <person name="Gasser R.B."/>
            <person name="Ma G."/>
            <person name="Wang T."/>
            <person name="Stroehlein A.J."/>
            <person name="Young N.D."/>
            <person name="Ang C.S."/>
            <person name="Fernando D.D."/>
            <person name="Lu H.C."/>
            <person name="Taylor S."/>
            <person name="Reynolds S.L."/>
            <person name="Mofiz E."/>
            <person name="Najaraj S.H."/>
            <person name="Gowda H."/>
            <person name="Madugundu A."/>
            <person name="Renuse S."/>
            <person name="Holt D."/>
            <person name="Pandey A."/>
            <person name="Papenfuss A.T."/>
            <person name="Fischer K."/>
        </authorList>
    </citation>
    <scope>NUCLEOTIDE SEQUENCE [LARGE SCALE GENOMIC DNA]</scope>
</reference>
<evidence type="ECO:0000256" key="14">
    <source>
        <dbReference type="ARBA" id="ARBA00023315"/>
    </source>
</evidence>
<gene>
    <name evidence="20" type="ORF">SSS_2126</name>
</gene>